<dbReference type="AlphaFoldDB" id="A0A4Y2B035"/>
<comment type="caution">
    <text evidence="1">The sequence shown here is derived from an EMBL/GenBank/DDBJ whole genome shotgun (WGS) entry which is preliminary data.</text>
</comment>
<organism evidence="1 2">
    <name type="scientific">Araneus ventricosus</name>
    <name type="common">Orbweaver spider</name>
    <name type="synonym">Epeira ventricosa</name>
    <dbReference type="NCBI Taxonomy" id="182803"/>
    <lineage>
        <taxon>Eukaryota</taxon>
        <taxon>Metazoa</taxon>
        <taxon>Ecdysozoa</taxon>
        <taxon>Arthropoda</taxon>
        <taxon>Chelicerata</taxon>
        <taxon>Arachnida</taxon>
        <taxon>Araneae</taxon>
        <taxon>Araneomorphae</taxon>
        <taxon>Entelegynae</taxon>
        <taxon>Araneoidea</taxon>
        <taxon>Araneidae</taxon>
        <taxon>Araneus</taxon>
    </lineage>
</organism>
<dbReference type="OrthoDB" id="6511064at2759"/>
<gene>
    <name evidence="1" type="ORF">AVEN_222695_1</name>
</gene>
<keyword evidence="2" id="KW-1185">Reference proteome</keyword>
<accession>A0A4Y2B035</accession>
<name>A0A4Y2B035_ARAVE</name>
<dbReference type="EMBL" id="BGPR01000042">
    <property type="protein sequence ID" value="GBL85207.1"/>
    <property type="molecule type" value="Genomic_DNA"/>
</dbReference>
<evidence type="ECO:0000313" key="2">
    <source>
        <dbReference type="Proteomes" id="UP000499080"/>
    </source>
</evidence>
<proteinExistence type="predicted"/>
<dbReference type="Proteomes" id="UP000499080">
    <property type="component" value="Unassembled WGS sequence"/>
</dbReference>
<reference evidence="1 2" key="1">
    <citation type="journal article" date="2019" name="Sci. Rep.">
        <title>Orb-weaving spider Araneus ventricosus genome elucidates the spidroin gene catalogue.</title>
        <authorList>
            <person name="Kono N."/>
            <person name="Nakamura H."/>
            <person name="Ohtoshi R."/>
            <person name="Moran D.A.P."/>
            <person name="Shinohara A."/>
            <person name="Yoshida Y."/>
            <person name="Fujiwara M."/>
            <person name="Mori M."/>
            <person name="Tomita M."/>
            <person name="Arakawa K."/>
        </authorList>
    </citation>
    <scope>NUCLEOTIDE SEQUENCE [LARGE SCALE GENOMIC DNA]</scope>
</reference>
<evidence type="ECO:0000313" key="1">
    <source>
        <dbReference type="EMBL" id="GBL85207.1"/>
    </source>
</evidence>
<sequence>MVLTGLKPHGKKIGQKVITKCFVSCGISSGEVERQLDLFDELTAENQLARLSKLAGIEYDPESFQHEAAVKCFDDYSADWEERLLVNETSEGSNSVSDEEFSDTVC</sequence>
<protein>
    <submittedName>
        <fullName evidence="1">Uncharacterized protein</fullName>
    </submittedName>
</protein>